<reference evidence="1 2" key="1">
    <citation type="journal article" date="2016" name="Nat. Commun.">
        <title>Ectomycorrhizal ecology is imprinted in the genome of the dominant symbiotic fungus Cenococcum geophilum.</title>
        <authorList>
            <consortium name="DOE Joint Genome Institute"/>
            <person name="Peter M."/>
            <person name="Kohler A."/>
            <person name="Ohm R.A."/>
            <person name="Kuo A."/>
            <person name="Krutzmann J."/>
            <person name="Morin E."/>
            <person name="Arend M."/>
            <person name="Barry K.W."/>
            <person name="Binder M."/>
            <person name="Choi C."/>
            <person name="Clum A."/>
            <person name="Copeland A."/>
            <person name="Grisel N."/>
            <person name="Haridas S."/>
            <person name="Kipfer T."/>
            <person name="LaButti K."/>
            <person name="Lindquist E."/>
            <person name="Lipzen A."/>
            <person name="Maire R."/>
            <person name="Meier B."/>
            <person name="Mihaltcheva S."/>
            <person name="Molinier V."/>
            <person name="Murat C."/>
            <person name="Poggeler S."/>
            <person name="Quandt C.A."/>
            <person name="Sperisen C."/>
            <person name="Tritt A."/>
            <person name="Tisserant E."/>
            <person name="Crous P.W."/>
            <person name="Henrissat B."/>
            <person name="Nehls U."/>
            <person name="Egli S."/>
            <person name="Spatafora J.W."/>
            <person name="Grigoriev I.V."/>
            <person name="Martin F.M."/>
        </authorList>
    </citation>
    <scope>NUCLEOTIDE SEQUENCE [LARGE SCALE GENOMIC DNA]</scope>
    <source>
        <strain evidence="1 2">CBS 459.81</strain>
    </source>
</reference>
<protein>
    <submittedName>
        <fullName evidence="1">Uncharacterized protein</fullName>
    </submittedName>
</protein>
<proteinExistence type="predicted"/>
<dbReference type="Proteomes" id="UP000250266">
    <property type="component" value="Unassembled WGS sequence"/>
</dbReference>
<gene>
    <name evidence="1" type="ORF">K432DRAFT_300801</name>
</gene>
<sequence length="55" mass="6180">PYRHQPLDTSNHVRILHLVPGDSEEWLLCTIEHVELGDARYDALSSVLGSPKAQD</sequence>
<evidence type="ECO:0000313" key="2">
    <source>
        <dbReference type="Proteomes" id="UP000250266"/>
    </source>
</evidence>
<dbReference type="AlphaFoldDB" id="A0A8E2E818"/>
<dbReference type="EMBL" id="KV745029">
    <property type="protein sequence ID" value="OCK78990.1"/>
    <property type="molecule type" value="Genomic_DNA"/>
</dbReference>
<feature type="non-terminal residue" evidence="1">
    <location>
        <position position="1"/>
    </location>
</feature>
<accession>A0A8E2E818</accession>
<evidence type="ECO:0000313" key="1">
    <source>
        <dbReference type="EMBL" id="OCK78990.1"/>
    </source>
</evidence>
<keyword evidence="2" id="KW-1185">Reference proteome</keyword>
<name>A0A8E2E818_9PEZI</name>
<organism evidence="1 2">
    <name type="scientific">Lepidopterella palustris CBS 459.81</name>
    <dbReference type="NCBI Taxonomy" id="1314670"/>
    <lineage>
        <taxon>Eukaryota</taxon>
        <taxon>Fungi</taxon>
        <taxon>Dikarya</taxon>
        <taxon>Ascomycota</taxon>
        <taxon>Pezizomycotina</taxon>
        <taxon>Dothideomycetes</taxon>
        <taxon>Pleosporomycetidae</taxon>
        <taxon>Mytilinidiales</taxon>
        <taxon>Argynnaceae</taxon>
        <taxon>Lepidopterella</taxon>
    </lineage>
</organism>